<dbReference type="AlphaFoldDB" id="A0AAD8GRU7"/>
<sequence length="224" mass="24390">MSARESKSPVTYARSSSRRRKRPLEVDLNVPPPTENREQGEIATDAAESHVGPSAQQRSSITPPPIDLEALDDDVIISSPRAFAEAKNKAGRPRGRAIRVDVDLSISDGPSSRAARSKRGRGSTNQTIFDGNLFINLEGNGNSMRDNVASVSPVVPPPPPPPKELVFTCPICMSSIVEEMTTKCGHIFCKNCIKAALAVRNQCPTCRKKISMKDTHRVYLPRSS</sequence>
<dbReference type="PANTHER" id="PTHR47094:SF1">
    <property type="entry name" value="RING-TYPE E3 UBIQUITIN TRANSFERASE"/>
    <property type="match status" value="1"/>
</dbReference>
<organism evidence="7 8">
    <name type="scientific">Heracleum sosnowskyi</name>
    <dbReference type="NCBI Taxonomy" id="360622"/>
    <lineage>
        <taxon>Eukaryota</taxon>
        <taxon>Viridiplantae</taxon>
        <taxon>Streptophyta</taxon>
        <taxon>Embryophyta</taxon>
        <taxon>Tracheophyta</taxon>
        <taxon>Spermatophyta</taxon>
        <taxon>Magnoliopsida</taxon>
        <taxon>eudicotyledons</taxon>
        <taxon>Gunneridae</taxon>
        <taxon>Pentapetalae</taxon>
        <taxon>asterids</taxon>
        <taxon>campanulids</taxon>
        <taxon>Apiales</taxon>
        <taxon>Apiaceae</taxon>
        <taxon>Apioideae</taxon>
        <taxon>apioid superclade</taxon>
        <taxon>Tordylieae</taxon>
        <taxon>Tordyliinae</taxon>
        <taxon>Heracleum</taxon>
    </lineage>
</organism>
<dbReference type="SMART" id="SM00184">
    <property type="entry name" value="RING"/>
    <property type="match status" value="1"/>
</dbReference>
<dbReference type="GO" id="GO:0140082">
    <property type="term" value="F:SUMO-ubiquitin ligase activity"/>
    <property type="evidence" value="ECO:0007669"/>
    <property type="project" value="TreeGrafter"/>
</dbReference>
<dbReference type="PANTHER" id="PTHR47094">
    <property type="entry name" value="ELFLESS, ISOFORM B"/>
    <property type="match status" value="1"/>
</dbReference>
<reference evidence="7" key="2">
    <citation type="submission" date="2023-05" db="EMBL/GenBank/DDBJ databases">
        <authorList>
            <person name="Schelkunov M.I."/>
        </authorList>
    </citation>
    <scope>NUCLEOTIDE SEQUENCE</scope>
    <source>
        <strain evidence="7">Hsosn_3</strain>
        <tissue evidence="7">Leaf</tissue>
    </source>
</reference>
<dbReference type="InterPro" id="IPR001841">
    <property type="entry name" value="Znf_RING"/>
</dbReference>
<protein>
    <submittedName>
        <fullName evidence="7">E3 ubiquitin-protein ligase RNF4</fullName>
    </submittedName>
</protein>
<evidence type="ECO:0000259" key="6">
    <source>
        <dbReference type="PROSITE" id="PS50089"/>
    </source>
</evidence>
<accession>A0AAD8GRU7</accession>
<feature type="region of interest" description="Disordered" evidence="5">
    <location>
        <begin position="106"/>
        <end position="125"/>
    </location>
</feature>
<feature type="region of interest" description="Disordered" evidence="5">
    <location>
        <begin position="1"/>
        <end position="67"/>
    </location>
</feature>
<keyword evidence="3" id="KW-0862">Zinc</keyword>
<evidence type="ECO:0000313" key="8">
    <source>
        <dbReference type="Proteomes" id="UP001237642"/>
    </source>
</evidence>
<keyword evidence="2 4" id="KW-0863">Zinc-finger</keyword>
<evidence type="ECO:0000256" key="4">
    <source>
        <dbReference type="PROSITE-ProRule" id="PRU00175"/>
    </source>
</evidence>
<dbReference type="PROSITE" id="PS50089">
    <property type="entry name" value="ZF_RING_2"/>
    <property type="match status" value="1"/>
</dbReference>
<dbReference type="InterPro" id="IPR017907">
    <property type="entry name" value="Znf_RING_CS"/>
</dbReference>
<dbReference type="InterPro" id="IPR049627">
    <property type="entry name" value="SLX8"/>
</dbReference>
<comment type="caution">
    <text evidence="7">The sequence shown here is derived from an EMBL/GenBank/DDBJ whole genome shotgun (WGS) entry which is preliminary data.</text>
</comment>
<keyword evidence="8" id="KW-1185">Reference proteome</keyword>
<keyword evidence="1" id="KW-0479">Metal-binding</keyword>
<feature type="domain" description="RING-type" evidence="6">
    <location>
        <begin position="169"/>
        <end position="207"/>
    </location>
</feature>
<dbReference type="GO" id="GO:0032183">
    <property type="term" value="F:SUMO binding"/>
    <property type="evidence" value="ECO:0007669"/>
    <property type="project" value="TreeGrafter"/>
</dbReference>
<evidence type="ECO:0000313" key="7">
    <source>
        <dbReference type="EMBL" id="KAK1353054.1"/>
    </source>
</evidence>
<evidence type="ECO:0000256" key="1">
    <source>
        <dbReference type="ARBA" id="ARBA00022723"/>
    </source>
</evidence>
<evidence type="ECO:0000256" key="2">
    <source>
        <dbReference type="ARBA" id="ARBA00022771"/>
    </source>
</evidence>
<evidence type="ECO:0000256" key="3">
    <source>
        <dbReference type="ARBA" id="ARBA00022833"/>
    </source>
</evidence>
<dbReference type="InterPro" id="IPR013083">
    <property type="entry name" value="Znf_RING/FYVE/PHD"/>
</dbReference>
<dbReference type="Gene3D" id="3.30.40.10">
    <property type="entry name" value="Zinc/RING finger domain, C3HC4 (zinc finger)"/>
    <property type="match status" value="1"/>
</dbReference>
<proteinExistence type="predicted"/>
<dbReference type="GO" id="GO:0061630">
    <property type="term" value="F:ubiquitin protein ligase activity"/>
    <property type="evidence" value="ECO:0007669"/>
    <property type="project" value="InterPro"/>
</dbReference>
<dbReference type="EMBL" id="JAUIZM010000014">
    <property type="protein sequence ID" value="KAK1353054.1"/>
    <property type="molecule type" value="Genomic_DNA"/>
</dbReference>
<dbReference type="GO" id="GO:0008270">
    <property type="term" value="F:zinc ion binding"/>
    <property type="evidence" value="ECO:0007669"/>
    <property type="project" value="UniProtKB-KW"/>
</dbReference>
<dbReference type="GO" id="GO:0033768">
    <property type="term" value="C:SUMO-targeted ubiquitin ligase complex"/>
    <property type="evidence" value="ECO:0007669"/>
    <property type="project" value="TreeGrafter"/>
</dbReference>
<gene>
    <name evidence="7" type="ORF">POM88_052892</name>
</gene>
<dbReference type="Pfam" id="PF13923">
    <property type="entry name" value="zf-C3HC4_2"/>
    <property type="match status" value="1"/>
</dbReference>
<name>A0AAD8GRU7_9APIA</name>
<dbReference type="PROSITE" id="PS00518">
    <property type="entry name" value="ZF_RING_1"/>
    <property type="match status" value="1"/>
</dbReference>
<dbReference type="Proteomes" id="UP001237642">
    <property type="component" value="Unassembled WGS sequence"/>
</dbReference>
<dbReference type="SUPFAM" id="SSF57850">
    <property type="entry name" value="RING/U-box"/>
    <property type="match status" value="1"/>
</dbReference>
<dbReference type="GO" id="GO:0006511">
    <property type="term" value="P:ubiquitin-dependent protein catabolic process"/>
    <property type="evidence" value="ECO:0007669"/>
    <property type="project" value="TreeGrafter"/>
</dbReference>
<reference evidence="7" key="1">
    <citation type="submission" date="2023-02" db="EMBL/GenBank/DDBJ databases">
        <title>Genome of toxic invasive species Heracleum sosnowskyi carries increased number of genes despite the absence of recent whole-genome duplications.</title>
        <authorList>
            <person name="Schelkunov M."/>
            <person name="Shtratnikova V."/>
            <person name="Makarenko M."/>
            <person name="Klepikova A."/>
            <person name="Omelchenko D."/>
            <person name="Novikova G."/>
            <person name="Obukhova E."/>
            <person name="Bogdanov V."/>
            <person name="Penin A."/>
            <person name="Logacheva M."/>
        </authorList>
    </citation>
    <scope>NUCLEOTIDE SEQUENCE</scope>
    <source>
        <strain evidence="7">Hsosn_3</strain>
        <tissue evidence="7">Leaf</tissue>
    </source>
</reference>
<evidence type="ECO:0000256" key="5">
    <source>
        <dbReference type="SAM" id="MobiDB-lite"/>
    </source>
</evidence>